<dbReference type="InterPro" id="IPR050109">
    <property type="entry name" value="HTH-type_TetR-like_transc_reg"/>
</dbReference>
<feature type="domain" description="HTH tetR-type" evidence="6">
    <location>
        <begin position="11"/>
        <end position="74"/>
    </location>
</feature>
<dbReference type="PANTHER" id="PTHR30055">
    <property type="entry name" value="HTH-TYPE TRANSCRIPTIONAL REGULATOR RUTR"/>
    <property type="match status" value="1"/>
</dbReference>
<evidence type="ECO:0000256" key="4">
    <source>
        <dbReference type="PROSITE-ProRule" id="PRU00335"/>
    </source>
</evidence>
<evidence type="ECO:0000256" key="2">
    <source>
        <dbReference type="ARBA" id="ARBA00023125"/>
    </source>
</evidence>
<keyword evidence="2 4" id="KW-0238">DNA-binding</keyword>
<dbReference type="RefSeq" id="WP_051314071.1">
    <property type="nucleotide sequence ID" value="NZ_AUBJ02000001.1"/>
</dbReference>
<feature type="DNA-binding region" description="H-T-H motif" evidence="4">
    <location>
        <begin position="37"/>
        <end position="56"/>
    </location>
</feature>
<protein>
    <submittedName>
        <fullName evidence="7">Transcriptional regulator, TetR family</fullName>
    </submittedName>
</protein>
<evidence type="ECO:0000313" key="7">
    <source>
        <dbReference type="EMBL" id="MCP2334657.1"/>
    </source>
</evidence>
<evidence type="ECO:0000256" key="3">
    <source>
        <dbReference type="ARBA" id="ARBA00023163"/>
    </source>
</evidence>
<accession>A0ABT1JQ42</accession>
<evidence type="ECO:0000259" key="6">
    <source>
        <dbReference type="PROSITE" id="PS50977"/>
    </source>
</evidence>
<dbReference type="InterPro" id="IPR009057">
    <property type="entry name" value="Homeodomain-like_sf"/>
</dbReference>
<dbReference type="PROSITE" id="PS50977">
    <property type="entry name" value="HTH_TETR_2"/>
    <property type="match status" value="1"/>
</dbReference>
<feature type="region of interest" description="Disordered" evidence="5">
    <location>
        <begin position="189"/>
        <end position="219"/>
    </location>
</feature>
<dbReference type="Proteomes" id="UP000791080">
    <property type="component" value="Unassembled WGS sequence"/>
</dbReference>
<keyword evidence="3" id="KW-0804">Transcription</keyword>
<keyword evidence="8" id="KW-1185">Reference proteome</keyword>
<dbReference type="InterPro" id="IPR049445">
    <property type="entry name" value="TetR_SbtR-like_C"/>
</dbReference>
<evidence type="ECO:0000256" key="1">
    <source>
        <dbReference type="ARBA" id="ARBA00023015"/>
    </source>
</evidence>
<keyword evidence="1" id="KW-0805">Transcription regulation</keyword>
<gene>
    <name evidence="7" type="ORF">G443_004927</name>
</gene>
<sequence length="219" mass="22543">MRETPRRADARRNRERISRAALAAFSELPAGGPTDLRLEDVAARAGVGVATVYRLFGGRGGLVRAAFRVLLADEVWPLAAVAATASNPGPALRAAIVEAVERLVARPALVHAARDRGAIDLDLVENHLGDLRAVLVAAQHAGEVRPDAVLRDLAAILVMTLATAHDQDGAGVDRARSLALLLDGLRPGGTALPTPEGTPQGAADPPASALGTGRPGQAG</sequence>
<dbReference type="Pfam" id="PF21597">
    <property type="entry name" value="TetR_C_43"/>
    <property type="match status" value="1"/>
</dbReference>
<dbReference type="SUPFAM" id="SSF48498">
    <property type="entry name" value="Tetracyclin repressor-like, C-terminal domain"/>
    <property type="match status" value="1"/>
</dbReference>
<reference evidence="7 8" key="1">
    <citation type="submission" date="2022-06" db="EMBL/GenBank/DDBJ databases">
        <title>Genomic Encyclopedia of Type Strains, Phase I: the one thousand microbial genomes (KMG-I) project.</title>
        <authorList>
            <person name="Kyrpides N."/>
        </authorList>
    </citation>
    <scope>NUCLEOTIDE SEQUENCE [LARGE SCALE GENOMIC DNA]</scope>
    <source>
        <strain evidence="7 8">DSM 43889</strain>
    </source>
</reference>
<proteinExistence type="predicted"/>
<dbReference type="InterPro" id="IPR036271">
    <property type="entry name" value="Tet_transcr_reg_TetR-rel_C_sf"/>
</dbReference>
<comment type="caution">
    <text evidence="7">The sequence shown here is derived from an EMBL/GenBank/DDBJ whole genome shotgun (WGS) entry which is preliminary data.</text>
</comment>
<name>A0ABT1JQ42_ACTCY</name>
<dbReference type="Gene3D" id="1.10.357.10">
    <property type="entry name" value="Tetracycline Repressor, domain 2"/>
    <property type="match status" value="1"/>
</dbReference>
<dbReference type="EMBL" id="AUBJ02000001">
    <property type="protein sequence ID" value="MCP2334657.1"/>
    <property type="molecule type" value="Genomic_DNA"/>
</dbReference>
<dbReference type="InterPro" id="IPR001647">
    <property type="entry name" value="HTH_TetR"/>
</dbReference>
<dbReference type="SUPFAM" id="SSF46689">
    <property type="entry name" value="Homeodomain-like"/>
    <property type="match status" value="1"/>
</dbReference>
<dbReference type="Pfam" id="PF00440">
    <property type="entry name" value="TetR_N"/>
    <property type="match status" value="1"/>
</dbReference>
<organism evidence="7 8">
    <name type="scientific">Actinoalloteichus caeruleus DSM 43889</name>
    <dbReference type="NCBI Taxonomy" id="1120930"/>
    <lineage>
        <taxon>Bacteria</taxon>
        <taxon>Bacillati</taxon>
        <taxon>Actinomycetota</taxon>
        <taxon>Actinomycetes</taxon>
        <taxon>Pseudonocardiales</taxon>
        <taxon>Pseudonocardiaceae</taxon>
        <taxon>Actinoalloteichus</taxon>
        <taxon>Actinoalloteichus cyanogriseus</taxon>
    </lineage>
</organism>
<dbReference type="PANTHER" id="PTHR30055:SF234">
    <property type="entry name" value="HTH-TYPE TRANSCRIPTIONAL REGULATOR BETI"/>
    <property type="match status" value="1"/>
</dbReference>
<evidence type="ECO:0000313" key="8">
    <source>
        <dbReference type="Proteomes" id="UP000791080"/>
    </source>
</evidence>
<evidence type="ECO:0000256" key="5">
    <source>
        <dbReference type="SAM" id="MobiDB-lite"/>
    </source>
</evidence>